<proteinExistence type="inferred from homology"/>
<dbReference type="EMBL" id="CP029480">
    <property type="protein sequence ID" value="AWV99472.1"/>
    <property type="molecule type" value="Genomic_DNA"/>
</dbReference>
<dbReference type="RefSeq" id="WP_111372841.1">
    <property type="nucleotide sequence ID" value="NZ_CP029480.1"/>
</dbReference>
<dbReference type="KEGG" id="als:DJ013_15405"/>
<keyword evidence="2" id="KW-0963">Cytoplasm</keyword>
<dbReference type="GO" id="GO:0005507">
    <property type="term" value="F:copper ion binding"/>
    <property type="evidence" value="ECO:0007669"/>
    <property type="project" value="TreeGrafter"/>
</dbReference>
<dbReference type="GO" id="GO:0005737">
    <property type="term" value="C:cytoplasm"/>
    <property type="evidence" value="ECO:0007669"/>
    <property type="project" value="UniProtKB-SubCell"/>
</dbReference>
<evidence type="ECO:0000313" key="4">
    <source>
        <dbReference type="Proteomes" id="UP000249873"/>
    </source>
</evidence>
<comment type="caution">
    <text evidence="2">Once thought to be involved in copper homeostasis, experiments in E.coli have shown this is not the case.</text>
</comment>
<dbReference type="Pfam" id="PF03932">
    <property type="entry name" value="CutC"/>
    <property type="match status" value="1"/>
</dbReference>
<organism evidence="3 4">
    <name type="scientific">Arcticibacterium luteifluviistationis</name>
    <dbReference type="NCBI Taxonomy" id="1784714"/>
    <lineage>
        <taxon>Bacteria</taxon>
        <taxon>Pseudomonadati</taxon>
        <taxon>Bacteroidota</taxon>
        <taxon>Cytophagia</taxon>
        <taxon>Cytophagales</taxon>
        <taxon>Leadbetterellaceae</taxon>
        <taxon>Arcticibacterium</taxon>
    </lineage>
</organism>
<evidence type="ECO:0000256" key="2">
    <source>
        <dbReference type="HAMAP-Rule" id="MF_00795"/>
    </source>
</evidence>
<gene>
    <name evidence="2" type="primary">cutC</name>
    <name evidence="3" type="ORF">DJ013_15405</name>
</gene>
<dbReference type="Proteomes" id="UP000249873">
    <property type="component" value="Chromosome"/>
</dbReference>
<dbReference type="InterPro" id="IPR036822">
    <property type="entry name" value="CutC-like_dom_sf"/>
</dbReference>
<comment type="similarity">
    <text evidence="1 2">Belongs to the CutC family.</text>
</comment>
<dbReference type="SUPFAM" id="SSF110395">
    <property type="entry name" value="CutC-like"/>
    <property type="match status" value="1"/>
</dbReference>
<sequence>MTIETEICCFSLASALVAHNLSATRIELCGGFLEGGITPSQGLIQLVLEKTSPKTFVMIRPRGGDFCYTDSEVLTIYNEINAIKKLNPAGFVFGALSADGSVDIELCEKVISWAKPFPVTFHRAFDQCKDAVKSLDEIIELGFERILTSGLKNSALEGLPLLEELKVKGQGKIQIMAGAGVNAENVEAFVNAGLEAVHFTAKDWVTSPMSVSEVSMQSGTLPDDLGRYETSMEKAKVLFDLIYSKNR</sequence>
<dbReference type="FunFam" id="3.20.20.380:FF:000001">
    <property type="entry name" value="Copper homeostasis protein CutC"/>
    <property type="match status" value="1"/>
</dbReference>
<dbReference type="AlphaFoldDB" id="A0A2Z4GDQ5"/>
<dbReference type="OrthoDB" id="9815677at2"/>
<dbReference type="HAMAP" id="MF_00795">
    <property type="entry name" value="CutC"/>
    <property type="match status" value="1"/>
</dbReference>
<reference evidence="3 4" key="1">
    <citation type="submission" date="2018-05" db="EMBL/GenBank/DDBJ databases">
        <title>Complete genome sequence of Arcticibacterium luteifluviistationis SM1504T, a cytophagaceae bacterium isolated from Arctic surface seawater.</title>
        <authorList>
            <person name="Li Y."/>
            <person name="Qin Q.-L."/>
        </authorList>
    </citation>
    <scope>NUCLEOTIDE SEQUENCE [LARGE SCALE GENOMIC DNA]</scope>
    <source>
        <strain evidence="3 4">SM1504</strain>
    </source>
</reference>
<keyword evidence="4" id="KW-1185">Reference proteome</keyword>
<dbReference type="PANTHER" id="PTHR12598:SF0">
    <property type="entry name" value="COPPER HOMEOSTASIS PROTEIN CUTC HOMOLOG"/>
    <property type="match status" value="1"/>
</dbReference>
<dbReference type="Gene3D" id="3.20.20.380">
    <property type="entry name" value="Copper homeostasis (CutC) domain"/>
    <property type="match status" value="1"/>
</dbReference>
<dbReference type="PANTHER" id="PTHR12598">
    <property type="entry name" value="COPPER HOMEOSTASIS PROTEIN CUTC"/>
    <property type="match status" value="1"/>
</dbReference>
<evidence type="ECO:0000256" key="1">
    <source>
        <dbReference type="ARBA" id="ARBA00007768"/>
    </source>
</evidence>
<dbReference type="InterPro" id="IPR005627">
    <property type="entry name" value="CutC-like"/>
</dbReference>
<comment type="subcellular location">
    <subcellularLocation>
        <location evidence="2">Cytoplasm</location>
    </subcellularLocation>
</comment>
<name>A0A2Z4GDQ5_9BACT</name>
<evidence type="ECO:0000313" key="3">
    <source>
        <dbReference type="EMBL" id="AWV99472.1"/>
    </source>
</evidence>
<protein>
    <recommendedName>
        <fullName evidence="2">PF03932 family protein CutC</fullName>
    </recommendedName>
</protein>
<accession>A0A2Z4GDQ5</accession>